<feature type="transmembrane region" description="Helical" evidence="6">
    <location>
        <begin position="446"/>
        <end position="463"/>
    </location>
</feature>
<evidence type="ECO:0000313" key="10">
    <source>
        <dbReference type="Proteomes" id="UP000325030"/>
    </source>
</evidence>
<feature type="transmembrane region" description="Helical" evidence="6">
    <location>
        <begin position="68"/>
        <end position="92"/>
    </location>
</feature>
<name>A0A510DS58_9CREN</name>
<accession>A0A510DS58</accession>
<feature type="transmembrane region" description="Helical" evidence="6">
    <location>
        <begin position="483"/>
        <end position="500"/>
    </location>
</feature>
<evidence type="ECO:0000256" key="4">
    <source>
        <dbReference type="ARBA" id="ARBA00022989"/>
    </source>
</evidence>
<dbReference type="InterPro" id="IPR050367">
    <property type="entry name" value="APC_superfamily"/>
</dbReference>
<evidence type="ECO:0000313" key="9">
    <source>
        <dbReference type="Proteomes" id="UP000322983"/>
    </source>
</evidence>
<gene>
    <name evidence="7" type="ORF">IC006_0296</name>
    <name evidence="8" type="ORF">IC007_0279</name>
</gene>
<evidence type="ECO:0000256" key="2">
    <source>
        <dbReference type="ARBA" id="ARBA00022475"/>
    </source>
</evidence>
<evidence type="ECO:0000313" key="8">
    <source>
        <dbReference type="EMBL" id="BBG25774.1"/>
    </source>
</evidence>
<evidence type="ECO:0000256" key="5">
    <source>
        <dbReference type="ARBA" id="ARBA00023136"/>
    </source>
</evidence>
<dbReference type="Pfam" id="PF13520">
    <property type="entry name" value="AA_permease_2"/>
    <property type="match status" value="1"/>
</dbReference>
<accession>A0A510DZU6</accession>
<dbReference type="Proteomes" id="UP000322983">
    <property type="component" value="Chromosome"/>
</dbReference>
<keyword evidence="4 6" id="KW-1133">Transmembrane helix</keyword>
<organism evidence="7 9">
    <name type="scientific">Sulfuracidifex tepidarius</name>
    <dbReference type="NCBI Taxonomy" id="1294262"/>
    <lineage>
        <taxon>Archaea</taxon>
        <taxon>Thermoproteota</taxon>
        <taxon>Thermoprotei</taxon>
        <taxon>Sulfolobales</taxon>
        <taxon>Sulfolobaceae</taxon>
        <taxon>Sulfuracidifex</taxon>
    </lineage>
</organism>
<dbReference type="InterPro" id="IPR002293">
    <property type="entry name" value="AA/rel_permease1"/>
</dbReference>
<feature type="transmembrane region" description="Helical" evidence="6">
    <location>
        <begin position="175"/>
        <end position="194"/>
    </location>
</feature>
<dbReference type="PIRSF" id="PIRSF006060">
    <property type="entry name" value="AA_transporter"/>
    <property type="match status" value="1"/>
</dbReference>
<feature type="transmembrane region" description="Helical" evidence="6">
    <location>
        <begin position="416"/>
        <end position="434"/>
    </location>
</feature>
<dbReference type="PANTHER" id="PTHR42770:SF7">
    <property type="entry name" value="MEMBRANE PROTEIN"/>
    <property type="match status" value="1"/>
</dbReference>
<dbReference type="GO" id="GO:0005886">
    <property type="term" value="C:plasma membrane"/>
    <property type="evidence" value="ECO:0007669"/>
    <property type="project" value="UniProtKB-SubCell"/>
</dbReference>
<keyword evidence="3 6" id="KW-0812">Transmembrane</keyword>
<evidence type="ECO:0000256" key="3">
    <source>
        <dbReference type="ARBA" id="ARBA00022692"/>
    </source>
</evidence>
<proteinExistence type="predicted"/>
<feature type="transmembrane region" description="Helical" evidence="6">
    <location>
        <begin position="343"/>
        <end position="368"/>
    </location>
</feature>
<sequence length="522" mass="57263">MSLFFEHMFGSFFISKEVNATMQFVRNSSGLVKRVSLLDAVMLNVANMGAGLAVFTGISPYVEPGSLLWLSSIITFLVTLPLVILYTFLLIMTHRTGGDYVWLSRYLNGKIGSIMGIAIAFNMPPYFALSAFFSVAAINSVLTVMGITDHSGTLLYLANHVFVNPYNSLTLSQELFIYVLSGLIFSAIVMVNVVKPKWGFKIVSVFGLISLLGLLVGILAIATATHFHADVLSFLEKDGVTPTPYTGPSFSLASTLFMIPYFASFAYIWLYAGPAVSGEISSSRGIKYNIIIGSLLTLAMITLPFYVMDLKGGYSFDMSLYPSGTYNFWSASMAVSSPLVQTVIGIGLISWEFFVMSFGIVVFARYVFAFSFDRLFPEVFSRLNKEGSPVYAHFLDLLVTLIFLSFPIISPEGVQALYSYTPLAIAYLFLIGLVGVKLGVKIHNKLISVLGVLSSALMVFMGYEAFTNPYFGVIDDGKPFIPGIIYIVSLIGTGALIYSLSRVIHERKGINIDLSFKEIPPE</sequence>
<keyword evidence="9" id="KW-1185">Reference proteome</keyword>
<keyword evidence="2" id="KW-1003">Cell membrane</keyword>
<comment type="subcellular location">
    <subcellularLocation>
        <location evidence="1">Cell membrane</location>
        <topology evidence="1">Multi-pass membrane protein</topology>
    </subcellularLocation>
</comment>
<evidence type="ECO:0008006" key="11">
    <source>
        <dbReference type="Google" id="ProtNLM"/>
    </source>
</evidence>
<dbReference type="PANTHER" id="PTHR42770">
    <property type="entry name" value="AMINO ACID TRANSPORTER-RELATED"/>
    <property type="match status" value="1"/>
</dbReference>
<dbReference type="GO" id="GO:0022857">
    <property type="term" value="F:transmembrane transporter activity"/>
    <property type="evidence" value="ECO:0007669"/>
    <property type="project" value="InterPro"/>
</dbReference>
<dbReference type="KEGG" id="step:IC006_0296"/>
<dbReference type="AlphaFoldDB" id="A0A510DS58"/>
<evidence type="ECO:0000256" key="6">
    <source>
        <dbReference type="SAM" id="Phobius"/>
    </source>
</evidence>
<reference evidence="10" key="1">
    <citation type="submission" date="2018-09" db="EMBL/GenBank/DDBJ databases">
        <title>Complete Genome Sequencing of Sulfolobus sp. JCM 16834.</title>
        <authorList>
            <person name="Kato S."/>
            <person name="Itoh T."/>
            <person name="Ohkuma M."/>
        </authorList>
    </citation>
    <scope>NUCLEOTIDE SEQUENCE [LARGE SCALE GENOMIC DNA]</scope>
    <source>
        <strain evidence="10">IC-007</strain>
    </source>
</reference>
<feature type="transmembrane region" description="Helical" evidence="6">
    <location>
        <begin position="206"/>
        <end position="229"/>
    </location>
</feature>
<feature type="transmembrane region" description="Helical" evidence="6">
    <location>
        <begin position="113"/>
        <end position="138"/>
    </location>
</feature>
<evidence type="ECO:0000313" key="7">
    <source>
        <dbReference type="EMBL" id="BBG23012.1"/>
    </source>
</evidence>
<evidence type="ECO:0000256" key="1">
    <source>
        <dbReference type="ARBA" id="ARBA00004651"/>
    </source>
</evidence>
<reference evidence="7 9" key="2">
    <citation type="journal article" date="2020" name="Int. J. Syst. Evol. Microbiol.">
        <title>Sulfuracidifex tepidarius gen. nov., sp. nov. and transfer of Sulfolobus metallicus Huber and Stetter 1992 to the genus Sulfuracidifex as Sulfuracidifex metallicus comb. nov.</title>
        <authorList>
            <person name="Itoh T."/>
            <person name="Miura T."/>
            <person name="Sakai H.D."/>
            <person name="Kato S."/>
            <person name="Ohkuma M."/>
            <person name="Takashina T."/>
        </authorList>
    </citation>
    <scope>NUCLEOTIDE SEQUENCE [LARGE SCALE GENOMIC DNA]</scope>
    <source>
        <strain evidence="7 9">IC-006</strain>
        <strain evidence="8">IC-007</strain>
    </source>
</reference>
<feature type="transmembrane region" description="Helical" evidence="6">
    <location>
        <begin position="290"/>
        <end position="308"/>
    </location>
</feature>
<feature type="transmembrane region" description="Helical" evidence="6">
    <location>
        <begin position="389"/>
        <end position="410"/>
    </location>
</feature>
<dbReference type="Gene3D" id="1.20.1740.10">
    <property type="entry name" value="Amino acid/polyamine transporter I"/>
    <property type="match status" value="1"/>
</dbReference>
<keyword evidence="5 6" id="KW-0472">Membrane</keyword>
<dbReference type="EMBL" id="AP018930">
    <property type="protein sequence ID" value="BBG25774.1"/>
    <property type="molecule type" value="Genomic_DNA"/>
</dbReference>
<protein>
    <recommendedName>
        <fullName evidence="11">Amino acid permease/ SLC12A domain-containing protein</fullName>
    </recommendedName>
</protein>
<dbReference type="Proteomes" id="UP000325030">
    <property type="component" value="Chromosome"/>
</dbReference>
<dbReference type="EMBL" id="AP018929">
    <property type="protein sequence ID" value="BBG23012.1"/>
    <property type="molecule type" value="Genomic_DNA"/>
</dbReference>
<feature type="transmembrane region" description="Helical" evidence="6">
    <location>
        <begin position="249"/>
        <end position="270"/>
    </location>
</feature>
<feature type="transmembrane region" description="Helical" evidence="6">
    <location>
        <begin position="41"/>
        <end position="62"/>
    </location>
</feature>